<evidence type="ECO:0000256" key="1">
    <source>
        <dbReference type="SAM" id="Phobius"/>
    </source>
</evidence>
<gene>
    <name evidence="2" type="ORF">NMYAN_170034</name>
    <name evidence="3" type="ORF">SAMN05421880_11916</name>
</gene>
<dbReference type="Proteomes" id="UP000601736">
    <property type="component" value="Unassembled WGS sequence"/>
</dbReference>
<feature type="transmembrane region" description="Helical" evidence="1">
    <location>
        <begin position="36"/>
        <end position="56"/>
    </location>
</feature>
<protein>
    <submittedName>
        <fullName evidence="3">Uncharacterized protein</fullName>
    </submittedName>
</protein>
<feature type="transmembrane region" description="Helical" evidence="1">
    <location>
        <begin position="6"/>
        <end position="24"/>
    </location>
</feature>
<dbReference type="RefSeq" id="WP_090669805.1">
    <property type="nucleotide sequence ID" value="NZ_FOUF01000019.1"/>
</dbReference>
<keyword evidence="1" id="KW-1133">Transmembrane helix</keyword>
<keyword evidence="1" id="KW-0472">Membrane</keyword>
<dbReference type="EMBL" id="FOUF01000019">
    <property type="protein sequence ID" value="SFM51231.1"/>
    <property type="molecule type" value="Genomic_DNA"/>
</dbReference>
<organism evidence="3 4">
    <name type="scientific">Nitrosomonas nitrosa</name>
    <dbReference type="NCBI Taxonomy" id="52442"/>
    <lineage>
        <taxon>Bacteria</taxon>
        <taxon>Pseudomonadati</taxon>
        <taxon>Pseudomonadota</taxon>
        <taxon>Betaproteobacteria</taxon>
        <taxon>Nitrosomonadales</taxon>
        <taxon>Nitrosomonadaceae</taxon>
        <taxon>Nitrosomonas</taxon>
    </lineage>
</organism>
<dbReference type="EMBL" id="CAJNAP010000009">
    <property type="protein sequence ID" value="CAE6499025.1"/>
    <property type="molecule type" value="Genomic_DNA"/>
</dbReference>
<evidence type="ECO:0000313" key="4">
    <source>
        <dbReference type="Proteomes" id="UP000199561"/>
    </source>
</evidence>
<evidence type="ECO:0000313" key="2">
    <source>
        <dbReference type="EMBL" id="CAE6499025.1"/>
    </source>
</evidence>
<proteinExistence type="predicted"/>
<reference evidence="2" key="2">
    <citation type="submission" date="2021-02" db="EMBL/GenBank/DDBJ databases">
        <authorList>
            <person name="Han P."/>
        </authorList>
    </citation>
    <scope>NUCLEOTIDE SEQUENCE</scope>
    <source>
        <strain evidence="2">Nitrosomonas nitrosa 18-3D</strain>
    </source>
</reference>
<dbReference type="AlphaFoldDB" id="A0A1I4RG60"/>
<dbReference type="OrthoDB" id="8550088at2"/>
<sequence length="59" mass="6734">MDWMQIISALALVMFLVILFPRAMEMMRNSPKATSSDWNAVIVPLVMIVLFIVLLIKLV</sequence>
<evidence type="ECO:0000313" key="3">
    <source>
        <dbReference type="EMBL" id="SFM51231.1"/>
    </source>
</evidence>
<reference evidence="3 4" key="1">
    <citation type="submission" date="2016-10" db="EMBL/GenBank/DDBJ databases">
        <authorList>
            <person name="de Groot N.N."/>
        </authorList>
    </citation>
    <scope>NUCLEOTIDE SEQUENCE [LARGE SCALE GENOMIC DNA]</scope>
    <source>
        <strain evidence="3 4">Nm146</strain>
    </source>
</reference>
<keyword evidence="1" id="KW-0812">Transmembrane</keyword>
<accession>A0A1I4RG60</accession>
<name>A0A1I4RG60_9PROT</name>
<dbReference type="Proteomes" id="UP000199561">
    <property type="component" value="Unassembled WGS sequence"/>
</dbReference>
<keyword evidence="4" id="KW-1185">Reference proteome</keyword>